<organism evidence="2 3">
    <name type="scientific">Streptomyces phaeofaciens</name>
    <dbReference type="NCBI Taxonomy" id="68254"/>
    <lineage>
        <taxon>Bacteria</taxon>
        <taxon>Bacillati</taxon>
        <taxon>Actinomycetota</taxon>
        <taxon>Actinomycetes</taxon>
        <taxon>Kitasatosporales</taxon>
        <taxon>Streptomycetaceae</taxon>
        <taxon>Streptomyces</taxon>
    </lineage>
</organism>
<dbReference type="AlphaFoldDB" id="A0A918HN88"/>
<protein>
    <submittedName>
        <fullName evidence="2">Uncharacterized protein</fullName>
    </submittedName>
</protein>
<evidence type="ECO:0000313" key="2">
    <source>
        <dbReference type="EMBL" id="GGT84907.1"/>
    </source>
</evidence>
<feature type="compositionally biased region" description="Basic and acidic residues" evidence="1">
    <location>
        <begin position="146"/>
        <end position="158"/>
    </location>
</feature>
<comment type="caution">
    <text evidence="2">The sequence shown here is derived from an EMBL/GenBank/DDBJ whole genome shotgun (WGS) entry which is preliminary data.</text>
</comment>
<evidence type="ECO:0000313" key="3">
    <source>
        <dbReference type="Proteomes" id="UP000646776"/>
    </source>
</evidence>
<keyword evidence="3" id="KW-1185">Reference proteome</keyword>
<reference evidence="2" key="1">
    <citation type="journal article" date="2014" name="Int. J. Syst. Evol. Microbiol.">
        <title>Complete genome sequence of Corynebacterium casei LMG S-19264T (=DSM 44701T), isolated from a smear-ripened cheese.</title>
        <authorList>
            <consortium name="US DOE Joint Genome Institute (JGI-PGF)"/>
            <person name="Walter F."/>
            <person name="Albersmeier A."/>
            <person name="Kalinowski J."/>
            <person name="Ruckert C."/>
        </authorList>
    </citation>
    <scope>NUCLEOTIDE SEQUENCE</scope>
    <source>
        <strain evidence="2">JCM 4125</strain>
    </source>
</reference>
<gene>
    <name evidence="2" type="ORF">GCM10010226_74450</name>
</gene>
<dbReference type="EMBL" id="BMSA01000030">
    <property type="protein sequence ID" value="GGT84907.1"/>
    <property type="molecule type" value="Genomic_DNA"/>
</dbReference>
<feature type="region of interest" description="Disordered" evidence="1">
    <location>
        <begin position="138"/>
        <end position="182"/>
    </location>
</feature>
<name>A0A918HN88_9ACTN</name>
<feature type="compositionally biased region" description="Basic residues" evidence="1">
    <location>
        <begin position="161"/>
        <end position="172"/>
    </location>
</feature>
<accession>A0A918HN88</accession>
<dbReference type="RefSeq" id="WP_229870993.1">
    <property type="nucleotide sequence ID" value="NZ_BMSA01000030.1"/>
</dbReference>
<dbReference type="Proteomes" id="UP000646776">
    <property type="component" value="Unassembled WGS sequence"/>
</dbReference>
<reference evidence="2" key="2">
    <citation type="submission" date="2020-09" db="EMBL/GenBank/DDBJ databases">
        <authorList>
            <person name="Sun Q."/>
            <person name="Ohkuma M."/>
        </authorList>
    </citation>
    <scope>NUCLEOTIDE SEQUENCE</scope>
    <source>
        <strain evidence="2">JCM 4125</strain>
    </source>
</reference>
<sequence length="182" mass="20182">MHDFFPPDRPREVRPGEYPAWDAALALVNRDLATLLPEHGPLRLLALPHRPTEPTDAGQPPEQVYVALPDGRWHGDDLHEHPDSTPDGTPAGALVDVAEAAQETVLECLWQVWPVCPDHRLGMHPGLDDGRPVWRCAGSRAPGNPEHVRAIGDLEPPYRPRGARRERNRNKQSKRDGTGASQ</sequence>
<proteinExistence type="predicted"/>
<evidence type="ECO:0000256" key="1">
    <source>
        <dbReference type="SAM" id="MobiDB-lite"/>
    </source>
</evidence>
<feature type="compositionally biased region" description="Basic and acidic residues" evidence="1">
    <location>
        <begin position="173"/>
        <end position="182"/>
    </location>
</feature>